<dbReference type="OrthoDB" id="1932350at2759"/>
<keyword evidence="2" id="KW-1185">Reference proteome</keyword>
<dbReference type="GO" id="GO:0006979">
    <property type="term" value="P:response to oxidative stress"/>
    <property type="evidence" value="ECO:0007669"/>
    <property type="project" value="EnsemblPlants"/>
</dbReference>
<organism evidence="1 2">
    <name type="scientific">Olea europaea subsp. europaea</name>
    <dbReference type="NCBI Taxonomy" id="158383"/>
    <lineage>
        <taxon>Eukaryota</taxon>
        <taxon>Viridiplantae</taxon>
        <taxon>Streptophyta</taxon>
        <taxon>Embryophyta</taxon>
        <taxon>Tracheophyta</taxon>
        <taxon>Spermatophyta</taxon>
        <taxon>Magnoliopsida</taxon>
        <taxon>eudicotyledons</taxon>
        <taxon>Gunneridae</taxon>
        <taxon>Pentapetalae</taxon>
        <taxon>asterids</taxon>
        <taxon>lamiids</taxon>
        <taxon>Lamiales</taxon>
        <taxon>Oleaceae</taxon>
        <taxon>Oleeae</taxon>
        <taxon>Olea</taxon>
    </lineage>
</organism>
<dbReference type="EMBL" id="CACTIH010001892">
    <property type="protein sequence ID" value="CAA2967841.1"/>
    <property type="molecule type" value="Genomic_DNA"/>
</dbReference>
<comment type="caution">
    <text evidence="1">The sequence shown here is derived from an EMBL/GenBank/DDBJ whole genome shotgun (WGS) entry which is preliminary data.</text>
</comment>
<dbReference type="AlphaFoldDB" id="A0A8S0QRU0"/>
<name>A0A8S0QRU0_OLEEU</name>
<dbReference type="PANTHER" id="PTHR35109">
    <property type="entry name" value="GLUTAMATE RACEMASE"/>
    <property type="match status" value="1"/>
</dbReference>
<evidence type="ECO:0000313" key="1">
    <source>
        <dbReference type="EMBL" id="CAA2967841.1"/>
    </source>
</evidence>
<protein>
    <submittedName>
        <fullName evidence="1">PREDICTED: uncharacterized protein LOC101265141</fullName>
    </submittedName>
</protein>
<gene>
    <name evidence="1" type="ORF">OLEA9_A105759</name>
</gene>
<sequence>MATASASRGAQTFNCMHFKPILRKAYHRKSGPPDMMSDKVKLNGEETKNKSIATQHDPTWWIPDDRTGIYYPKGHEKVIQDVPQTSIEDFGAINWFSNHEDCI</sequence>
<dbReference type="PANTHER" id="PTHR35109:SF2">
    <property type="entry name" value="LATE EMBRYOGENESIS ABUNDANT PROTEIN"/>
    <property type="match status" value="1"/>
</dbReference>
<dbReference type="Proteomes" id="UP000594638">
    <property type="component" value="Unassembled WGS sequence"/>
</dbReference>
<accession>A0A8S0QRU0</accession>
<dbReference type="Gramene" id="OE9A105759T1">
    <property type="protein sequence ID" value="OE9A105759C1"/>
    <property type="gene ID" value="OE9A105759"/>
</dbReference>
<reference evidence="1 2" key="1">
    <citation type="submission" date="2019-12" db="EMBL/GenBank/DDBJ databases">
        <authorList>
            <person name="Alioto T."/>
            <person name="Alioto T."/>
            <person name="Gomez Garrido J."/>
        </authorList>
    </citation>
    <scope>NUCLEOTIDE SEQUENCE [LARGE SCALE GENOMIC DNA]</scope>
</reference>
<evidence type="ECO:0000313" key="2">
    <source>
        <dbReference type="Proteomes" id="UP000594638"/>
    </source>
</evidence>
<proteinExistence type="predicted"/>